<name>A0A081RG20_SPHCR</name>
<reference evidence="1 2" key="1">
    <citation type="submission" date="2014-02" db="EMBL/GenBank/DDBJ databases">
        <title>Whole genome sequence of Sphingobium chlorophenolicum NBRC 16172.</title>
        <authorList>
            <person name="Gan H.M."/>
            <person name="Gan H.Y."/>
            <person name="Chew T.H."/>
            <person name="Savka M.A."/>
        </authorList>
    </citation>
    <scope>NUCLEOTIDE SEQUENCE [LARGE SCALE GENOMIC DNA]</scope>
    <source>
        <strain evidence="1 2">NBRC 16172</strain>
    </source>
</reference>
<sequence>MNALSEQVSGSKLAERIFNEDQLRELLGGSDARRYALVHRALKDGSLIRLKRATYMLGQRTSNDAIHPFAAAQALLPGSYISFETALAYHGWIPEAVFTTASVSPSRKTITYDTPSLGQFSFHPLALREYQFLTSVDREKFGKLAAFVAQPLRALIDLIALRKERWSGLDWLTKGMRIDEDRLLSLKRKDFSALHLVYKHKAANDFLHSLEDAILTYKGAAKGRLADD</sequence>
<accession>A0A081RG20</accession>
<dbReference type="RefSeq" id="WP_037449817.1">
    <property type="nucleotide sequence ID" value="NZ_JFHR01000014.1"/>
</dbReference>
<evidence type="ECO:0008006" key="3">
    <source>
        <dbReference type="Google" id="ProtNLM"/>
    </source>
</evidence>
<dbReference type="EMBL" id="JFHR01000014">
    <property type="protein sequence ID" value="KEQ54143.1"/>
    <property type="molecule type" value="Genomic_DNA"/>
</dbReference>
<dbReference type="OrthoDB" id="8295691at2"/>
<dbReference type="AlphaFoldDB" id="A0A081RG20"/>
<evidence type="ECO:0000313" key="1">
    <source>
        <dbReference type="EMBL" id="KEQ54143.1"/>
    </source>
</evidence>
<protein>
    <recommendedName>
        <fullName evidence="3">Transcriptional regulator, AbiEi antitoxin, Type IV TA system</fullName>
    </recommendedName>
</protein>
<dbReference type="eggNOG" id="COG5340">
    <property type="taxonomic scope" value="Bacteria"/>
</dbReference>
<comment type="caution">
    <text evidence="1">The sequence shown here is derived from an EMBL/GenBank/DDBJ whole genome shotgun (WGS) entry which is preliminary data.</text>
</comment>
<gene>
    <name evidence="1" type="ORF">BV95_01637</name>
</gene>
<organism evidence="1 2">
    <name type="scientific">Sphingobium chlorophenolicum</name>
    <dbReference type="NCBI Taxonomy" id="46429"/>
    <lineage>
        <taxon>Bacteria</taxon>
        <taxon>Pseudomonadati</taxon>
        <taxon>Pseudomonadota</taxon>
        <taxon>Alphaproteobacteria</taxon>
        <taxon>Sphingomonadales</taxon>
        <taxon>Sphingomonadaceae</taxon>
        <taxon>Sphingobium</taxon>
    </lineage>
</organism>
<evidence type="ECO:0000313" key="2">
    <source>
        <dbReference type="Proteomes" id="UP000028411"/>
    </source>
</evidence>
<proteinExistence type="predicted"/>
<dbReference type="Proteomes" id="UP000028411">
    <property type="component" value="Unassembled WGS sequence"/>
</dbReference>